<sequence>MMELDYSLHHYQKPLMIDSKNKSILFSSQSFYPAVGGVSTLLLSLSKYLIKLNYNIYSVHLQVSNDNDSINKLGLPIKEYIIPKSGVPESVFAGYAKFKEVIYQHLHGVIPFKYSSIEEVPGYLEYMKLSEIYSYYLIRVLTENDIDIVHFHDYQVMPGLSVIPFGIKSVFSMHAPFLDSVNPIVGSWIRRYCNRSNKTIFSIPNYANVALKHGIKAAKVRVIPPIINKEMMDRSREKIKALNNISNGSIVISCIQRFDSKSGQIQLIKAFSKVFKKHKNIYLVLVGGSSFTDNISNIRKNYLLDAKNLVNRLNISNNVIFTGSVDYTNLSYIYDKSDIVAMLSIMECFGLAISEAIYRGKPVIVTNVGGLDYQIINGKSGYKVEVGNIDNTAEALSKLIESKKMRESFGIEGKKRFSNLFDPLKIVPKYHFLYQSLFSNLNINDLDYEHIYNLLR</sequence>
<dbReference type="Pfam" id="PF00534">
    <property type="entry name" value="Glycos_transf_1"/>
    <property type="match status" value="1"/>
</dbReference>
<dbReference type="AlphaFoldDB" id="A0A2M7XM00"/>
<dbReference type="SUPFAM" id="SSF53756">
    <property type="entry name" value="UDP-Glycosyltransferase/glycogen phosphorylase"/>
    <property type="match status" value="1"/>
</dbReference>
<evidence type="ECO:0008006" key="5">
    <source>
        <dbReference type="Google" id="ProtNLM"/>
    </source>
</evidence>
<reference evidence="4" key="1">
    <citation type="submission" date="2017-09" db="EMBL/GenBank/DDBJ databases">
        <title>Depth-based differentiation of microbial function through sediment-hosted aquifers and enrichment of novel symbionts in the deep terrestrial subsurface.</title>
        <authorList>
            <person name="Probst A.J."/>
            <person name="Ladd B."/>
            <person name="Jarett J.K."/>
            <person name="Geller-Mcgrath D.E."/>
            <person name="Sieber C.M.K."/>
            <person name="Emerson J.B."/>
            <person name="Anantharaman K."/>
            <person name="Thomas B.C."/>
            <person name="Malmstrom R."/>
            <person name="Stieglmeier M."/>
            <person name="Klingl A."/>
            <person name="Woyke T."/>
            <person name="Ryan C.M."/>
            <person name="Banfield J.F."/>
        </authorList>
    </citation>
    <scope>NUCLEOTIDE SEQUENCE [LARGE SCALE GENOMIC DNA]</scope>
</reference>
<gene>
    <name evidence="3" type="ORF">CO169_00770</name>
</gene>
<dbReference type="EMBL" id="PFWP01000023">
    <property type="protein sequence ID" value="PJA49866.1"/>
    <property type="molecule type" value="Genomic_DNA"/>
</dbReference>
<organism evidence="3 4">
    <name type="scientific">Candidatus Shapirobacteria bacterium CG_4_9_14_3_um_filter_39_13</name>
    <dbReference type="NCBI Taxonomy" id="1974479"/>
    <lineage>
        <taxon>Bacteria</taxon>
        <taxon>Candidatus Shapironibacteriota</taxon>
    </lineage>
</organism>
<dbReference type="PANTHER" id="PTHR45947">
    <property type="entry name" value="SULFOQUINOVOSYL TRANSFERASE SQD2"/>
    <property type="match status" value="1"/>
</dbReference>
<proteinExistence type="predicted"/>
<dbReference type="Pfam" id="PF13439">
    <property type="entry name" value="Glyco_transf_4"/>
    <property type="match status" value="1"/>
</dbReference>
<dbReference type="InterPro" id="IPR050194">
    <property type="entry name" value="Glycosyltransferase_grp1"/>
</dbReference>
<dbReference type="Gene3D" id="3.40.50.2000">
    <property type="entry name" value="Glycogen Phosphorylase B"/>
    <property type="match status" value="2"/>
</dbReference>
<dbReference type="InterPro" id="IPR028098">
    <property type="entry name" value="Glyco_trans_4-like_N"/>
</dbReference>
<evidence type="ECO:0000313" key="3">
    <source>
        <dbReference type="EMBL" id="PJA49866.1"/>
    </source>
</evidence>
<dbReference type="Proteomes" id="UP000230062">
    <property type="component" value="Unassembled WGS sequence"/>
</dbReference>
<dbReference type="InterPro" id="IPR001296">
    <property type="entry name" value="Glyco_trans_1"/>
</dbReference>
<evidence type="ECO:0000313" key="4">
    <source>
        <dbReference type="Proteomes" id="UP000230062"/>
    </source>
</evidence>
<dbReference type="PANTHER" id="PTHR45947:SF3">
    <property type="entry name" value="SULFOQUINOVOSYL TRANSFERASE SQD2"/>
    <property type="match status" value="1"/>
</dbReference>
<feature type="domain" description="Glycosyltransferase subfamily 4-like N-terminal" evidence="2">
    <location>
        <begin position="36"/>
        <end position="228"/>
    </location>
</feature>
<evidence type="ECO:0000259" key="1">
    <source>
        <dbReference type="Pfam" id="PF00534"/>
    </source>
</evidence>
<comment type="caution">
    <text evidence="3">The sequence shown here is derived from an EMBL/GenBank/DDBJ whole genome shotgun (WGS) entry which is preliminary data.</text>
</comment>
<dbReference type="GO" id="GO:0016757">
    <property type="term" value="F:glycosyltransferase activity"/>
    <property type="evidence" value="ECO:0007669"/>
    <property type="project" value="InterPro"/>
</dbReference>
<name>A0A2M7XM00_9BACT</name>
<feature type="domain" description="Glycosyl transferase family 1" evidence="1">
    <location>
        <begin position="236"/>
        <end position="416"/>
    </location>
</feature>
<dbReference type="CDD" id="cd03801">
    <property type="entry name" value="GT4_PimA-like"/>
    <property type="match status" value="1"/>
</dbReference>
<accession>A0A2M7XM00</accession>
<protein>
    <recommendedName>
        <fullName evidence="5">Glycosyltransferase family 1 protein</fullName>
    </recommendedName>
</protein>
<evidence type="ECO:0000259" key="2">
    <source>
        <dbReference type="Pfam" id="PF13439"/>
    </source>
</evidence>